<evidence type="ECO:0000259" key="1">
    <source>
        <dbReference type="Pfam" id="PF07905"/>
    </source>
</evidence>
<gene>
    <name evidence="3" type="ORF">ACEZDB_10290</name>
</gene>
<dbReference type="Gene3D" id="1.10.10.2840">
    <property type="entry name" value="PucR C-terminal helix-turn-helix domain"/>
    <property type="match status" value="1"/>
</dbReference>
<dbReference type="Proteomes" id="UP001592530">
    <property type="component" value="Unassembled WGS sequence"/>
</dbReference>
<sequence>MIVGDLLRLEDLPLGLAWGTADLLERPVTGVTSTDLQDPARYLQPGELVLSGLVWWKPESGAAQLPDAALRFATSLSSARVAALLAGEGTHGQVPPSLVEACRIHRIPLISIPAGTSFRTVTDRIYLRLWSGLDSGAAPAGALPESARQELAAMVEAGAPQDLVLARAVARLGLPHCAVLSAAGRVIAASDPASDATAPAGAAGPGVPVGAPGASPFDGWHLHTAGPTAQARSLAELLAPAALGARSRDSELRSSAAGLFDLLAASGTADRGDFSHALDRCDLPSDTPLTTVAARIDRAPTAWAVDALGELLRLAGARFTAGTDERGEAAAVLAGPAGELRLLLPRLQALLGPGHVLRIGVGPTADPAVPALRDSLVGARYALASADPYADAAGLDSLAALLAGIPAQVTAAYRDRLLGQLLANDRSGSVSLVDTLAVFLDHDGSWARTAEALHVHVNTVHYRVRRIEELTGRSLARLADRTDLRAALLCPAREDGPFRSK</sequence>
<dbReference type="Pfam" id="PF07905">
    <property type="entry name" value="PucR"/>
    <property type="match status" value="1"/>
</dbReference>
<evidence type="ECO:0000313" key="3">
    <source>
        <dbReference type="EMBL" id="MFC1431040.1"/>
    </source>
</evidence>
<dbReference type="InterPro" id="IPR025736">
    <property type="entry name" value="PucR_C-HTH_dom"/>
</dbReference>
<dbReference type="InterPro" id="IPR012914">
    <property type="entry name" value="PucR_dom"/>
</dbReference>
<evidence type="ECO:0000259" key="2">
    <source>
        <dbReference type="Pfam" id="PF13556"/>
    </source>
</evidence>
<reference evidence="3 4" key="1">
    <citation type="submission" date="2024-09" db="EMBL/GenBank/DDBJ databases">
        <authorList>
            <person name="Lee S.D."/>
        </authorList>
    </citation>
    <scope>NUCLEOTIDE SEQUENCE [LARGE SCALE GENOMIC DNA]</scope>
    <source>
        <strain evidence="3 4">N1-3</strain>
    </source>
</reference>
<dbReference type="InterPro" id="IPR051448">
    <property type="entry name" value="CdaR-like_regulators"/>
</dbReference>
<dbReference type="RefSeq" id="WP_380551201.1">
    <property type="nucleotide sequence ID" value="NZ_JBHEZY010000003.1"/>
</dbReference>
<organism evidence="3 4">
    <name type="scientific">Streptacidiphilus alkalitolerans</name>
    <dbReference type="NCBI Taxonomy" id="3342712"/>
    <lineage>
        <taxon>Bacteria</taxon>
        <taxon>Bacillati</taxon>
        <taxon>Actinomycetota</taxon>
        <taxon>Actinomycetes</taxon>
        <taxon>Kitasatosporales</taxon>
        <taxon>Streptomycetaceae</taxon>
        <taxon>Streptacidiphilus</taxon>
    </lineage>
</organism>
<feature type="domain" description="Purine catabolism PurC-like" evidence="1">
    <location>
        <begin position="6"/>
        <end position="126"/>
    </location>
</feature>
<dbReference type="EMBL" id="JBHEZY010000003">
    <property type="protein sequence ID" value="MFC1431040.1"/>
    <property type="molecule type" value="Genomic_DNA"/>
</dbReference>
<dbReference type="PANTHER" id="PTHR33744">
    <property type="entry name" value="CARBOHYDRATE DIACID REGULATOR"/>
    <property type="match status" value="1"/>
</dbReference>
<name>A0ABV6WYB9_9ACTN</name>
<proteinExistence type="predicted"/>
<comment type="caution">
    <text evidence="3">The sequence shown here is derived from an EMBL/GenBank/DDBJ whole genome shotgun (WGS) entry which is preliminary data.</text>
</comment>
<protein>
    <submittedName>
        <fullName evidence="3">PucR family transcriptional regulator</fullName>
    </submittedName>
</protein>
<evidence type="ECO:0000313" key="4">
    <source>
        <dbReference type="Proteomes" id="UP001592530"/>
    </source>
</evidence>
<dbReference type="PANTHER" id="PTHR33744:SF17">
    <property type="entry name" value="CONSERVED PROTEIN"/>
    <property type="match status" value="1"/>
</dbReference>
<dbReference type="InterPro" id="IPR042070">
    <property type="entry name" value="PucR_C-HTH_sf"/>
</dbReference>
<accession>A0ABV6WYB9</accession>
<dbReference type="Pfam" id="PF13556">
    <property type="entry name" value="HTH_30"/>
    <property type="match status" value="1"/>
</dbReference>
<feature type="domain" description="PucR C-terminal helix-turn-helix" evidence="2">
    <location>
        <begin position="432"/>
        <end position="489"/>
    </location>
</feature>